<dbReference type="PROSITE" id="PS00624">
    <property type="entry name" value="GMC_OXRED_2"/>
    <property type="match status" value="1"/>
</dbReference>
<dbReference type="PROSITE" id="PS00623">
    <property type="entry name" value="GMC_OXRED_1"/>
    <property type="match status" value="1"/>
</dbReference>
<gene>
    <name evidence="11" type="ORF">FA14DRAFT_121732</name>
</gene>
<evidence type="ECO:0000256" key="1">
    <source>
        <dbReference type="ARBA" id="ARBA00001974"/>
    </source>
</evidence>
<sequence>MPSGAISDPTPINGATFDYIIIGAGNAGMPLANRLSEDSSKSVLVIEAGGDVRYDDTVRIANETYGDNKKNPDHSWIYPAVMQIENTKPDVWFGKGIGGSTNVNGQVWNAPSKAQVEAIAKLGNDGWSWEDLLKYYKRAQDYHPPSAELAADPGVTYDPEVHNSGGPVTISHPNITFVPQTQSVFVKAVKTALGMDRAQDLQSGDNVGVAFVAQTIHPNSTLQRVSSATSYFTPIENSRSNLVILLKSRATKIIWDDSANGTDAKAIGVEFQQYQGGQTFTAKTRGEVILSAGAMRSPFLLELSGVGDPRRLSTIGIAPKVNLPGVGLNHIEQYQVGTGAPVLNISWHGFGASSSIAQSNAIQLFGKNVTEVESYVRSKHATWAQDQVNGGAAYNVEGIMKQYELMTDGIFSNQVPIGENFFGNGFWGPLSSLSMSMYVLTPYSRGYVHAISSNPWSDPVFNPRFFTVPFDMDMEVAHLRSARKIFNTTEMQSIMYNTTFSPLCNCTLDSAEEYGFLRSHAIQSYSTLDHSVGTCSMMPKEYGGVVNSKFMVYGTQNLRVVDASIIPMQLSAHPQATVYAIAEKAADIIKNQHTNSTQS</sequence>
<dbReference type="STRING" id="1280837.A0A316VKE2"/>
<dbReference type="AlphaFoldDB" id="A0A316VKE2"/>
<evidence type="ECO:0000256" key="4">
    <source>
        <dbReference type="ARBA" id="ARBA00022827"/>
    </source>
</evidence>
<name>A0A316VKE2_9BASI</name>
<evidence type="ECO:0000313" key="12">
    <source>
        <dbReference type="Proteomes" id="UP000245771"/>
    </source>
</evidence>
<feature type="active site" description="Proton donor" evidence="6">
    <location>
        <position position="530"/>
    </location>
</feature>
<feature type="binding site" evidence="7">
    <location>
        <begin position="104"/>
        <end position="107"/>
    </location>
    <ligand>
        <name>FAD</name>
        <dbReference type="ChEBI" id="CHEBI:57692"/>
    </ligand>
</feature>
<dbReference type="InterPro" id="IPR000172">
    <property type="entry name" value="GMC_OxRdtase_N"/>
</dbReference>
<evidence type="ECO:0000313" key="11">
    <source>
        <dbReference type="EMBL" id="PWN35965.1"/>
    </source>
</evidence>
<comment type="cofactor">
    <cofactor evidence="1 7">
        <name>FAD</name>
        <dbReference type="ChEBI" id="CHEBI:57692"/>
    </cofactor>
</comment>
<organism evidence="11 12">
    <name type="scientific">Meira miltonrushii</name>
    <dbReference type="NCBI Taxonomy" id="1280837"/>
    <lineage>
        <taxon>Eukaryota</taxon>
        <taxon>Fungi</taxon>
        <taxon>Dikarya</taxon>
        <taxon>Basidiomycota</taxon>
        <taxon>Ustilaginomycotina</taxon>
        <taxon>Exobasidiomycetes</taxon>
        <taxon>Exobasidiales</taxon>
        <taxon>Brachybasidiaceae</taxon>
        <taxon>Meira</taxon>
    </lineage>
</organism>
<protein>
    <submittedName>
        <fullName evidence="11">Alcohol oxidase</fullName>
    </submittedName>
</protein>
<dbReference type="GO" id="GO:0016614">
    <property type="term" value="F:oxidoreductase activity, acting on CH-OH group of donors"/>
    <property type="evidence" value="ECO:0007669"/>
    <property type="project" value="InterPro"/>
</dbReference>
<dbReference type="GO" id="GO:0050660">
    <property type="term" value="F:flavin adenine dinucleotide binding"/>
    <property type="evidence" value="ECO:0007669"/>
    <property type="project" value="InterPro"/>
</dbReference>
<evidence type="ECO:0000259" key="9">
    <source>
        <dbReference type="PROSITE" id="PS00623"/>
    </source>
</evidence>
<keyword evidence="3 8" id="KW-0285">Flavoprotein</keyword>
<dbReference type="RefSeq" id="XP_025356267.1">
    <property type="nucleotide sequence ID" value="XM_025496479.1"/>
</dbReference>
<dbReference type="SUPFAM" id="SSF51905">
    <property type="entry name" value="FAD/NAD(P)-binding domain"/>
    <property type="match status" value="1"/>
</dbReference>
<keyword evidence="5" id="KW-0560">Oxidoreductase</keyword>
<dbReference type="InterPro" id="IPR027424">
    <property type="entry name" value="Glucose_Oxidase_domain_2"/>
</dbReference>
<dbReference type="Pfam" id="PF00732">
    <property type="entry name" value="GMC_oxred_N"/>
    <property type="match status" value="1"/>
</dbReference>
<dbReference type="Proteomes" id="UP000245771">
    <property type="component" value="Unassembled WGS sequence"/>
</dbReference>
<dbReference type="Gene3D" id="3.50.50.60">
    <property type="entry name" value="FAD/NAD(P)-binding domain"/>
    <property type="match status" value="1"/>
</dbReference>
<dbReference type="PANTHER" id="PTHR11552">
    <property type="entry name" value="GLUCOSE-METHANOL-CHOLINE GMC OXIDOREDUCTASE"/>
    <property type="match status" value="1"/>
</dbReference>
<feature type="domain" description="Glucose-methanol-choline oxidoreductase N-terminal" evidence="10">
    <location>
        <begin position="293"/>
        <end position="307"/>
    </location>
</feature>
<dbReference type="InterPro" id="IPR007867">
    <property type="entry name" value="GMC_OxRtase_C"/>
</dbReference>
<dbReference type="EMBL" id="KZ819603">
    <property type="protein sequence ID" value="PWN35965.1"/>
    <property type="molecule type" value="Genomic_DNA"/>
</dbReference>
<evidence type="ECO:0000256" key="6">
    <source>
        <dbReference type="PIRSR" id="PIRSR000137-1"/>
    </source>
</evidence>
<dbReference type="OrthoDB" id="269227at2759"/>
<evidence type="ECO:0000256" key="8">
    <source>
        <dbReference type="RuleBase" id="RU003968"/>
    </source>
</evidence>
<keyword evidence="4 7" id="KW-0274">FAD</keyword>
<reference evidence="11 12" key="1">
    <citation type="journal article" date="2018" name="Mol. Biol. Evol.">
        <title>Broad Genomic Sampling Reveals a Smut Pathogenic Ancestry of the Fungal Clade Ustilaginomycotina.</title>
        <authorList>
            <person name="Kijpornyongpan T."/>
            <person name="Mondo S.J."/>
            <person name="Barry K."/>
            <person name="Sandor L."/>
            <person name="Lee J."/>
            <person name="Lipzen A."/>
            <person name="Pangilinan J."/>
            <person name="LaButti K."/>
            <person name="Hainaut M."/>
            <person name="Henrissat B."/>
            <person name="Grigoriev I.V."/>
            <person name="Spatafora J.W."/>
            <person name="Aime M.C."/>
        </authorList>
    </citation>
    <scope>NUCLEOTIDE SEQUENCE [LARGE SCALE GENOMIC DNA]</scope>
    <source>
        <strain evidence="11 12">MCA 3882</strain>
    </source>
</reference>
<dbReference type="SUPFAM" id="SSF54373">
    <property type="entry name" value="FAD-linked reductases, C-terminal domain"/>
    <property type="match status" value="1"/>
</dbReference>
<dbReference type="PANTHER" id="PTHR11552:SF201">
    <property type="entry name" value="GLUCOSE-METHANOL-CHOLINE OXIDOREDUCTASE N-TERMINAL DOMAIN-CONTAINING PROTEIN"/>
    <property type="match status" value="1"/>
</dbReference>
<evidence type="ECO:0000256" key="7">
    <source>
        <dbReference type="PIRSR" id="PIRSR000137-2"/>
    </source>
</evidence>
<keyword evidence="12" id="KW-1185">Reference proteome</keyword>
<feature type="binding site" evidence="7">
    <location>
        <begin position="574"/>
        <end position="575"/>
    </location>
    <ligand>
        <name>FAD</name>
        <dbReference type="ChEBI" id="CHEBI:57692"/>
    </ligand>
</feature>
<dbReference type="Gene3D" id="4.10.450.10">
    <property type="entry name" value="Glucose Oxidase, domain 2"/>
    <property type="match status" value="1"/>
</dbReference>
<dbReference type="InterPro" id="IPR036188">
    <property type="entry name" value="FAD/NAD-bd_sf"/>
</dbReference>
<feature type="active site" description="Proton acceptor" evidence="6">
    <location>
        <position position="573"/>
    </location>
</feature>
<dbReference type="InterPro" id="IPR012132">
    <property type="entry name" value="GMC_OxRdtase"/>
</dbReference>
<dbReference type="PIRSF" id="PIRSF000137">
    <property type="entry name" value="Alcohol_oxidase"/>
    <property type="match status" value="1"/>
</dbReference>
<comment type="similarity">
    <text evidence="2 8">Belongs to the GMC oxidoreductase family.</text>
</comment>
<dbReference type="InParanoid" id="A0A316VKE2"/>
<dbReference type="Gene3D" id="3.30.560.10">
    <property type="entry name" value="Glucose Oxidase, domain 3"/>
    <property type="match status" value="1"/>
</dbReference>
<proteinExistence type="inferred from homology"/>
<evidence type="ECO:0000256" key="5">
    <source>
        <dbReference type="ARBA" id="ARBA00023002"/>
    </source>
</evidence>
<dbReference type="GeneID" id="37018260"/>
<evidence type="ECO:0000256" key="3">
    <source>
        <dbReference type="ARBA" id="ARBA00022630"/>
    </source>
</evidence>
<feature type="domain" description="Glucose-methanol-choline oxidoreductase N-terminal" evidence="9">
    <location>
        <begin position="94"/>
        <end position="117"/>
    </location>
</feature>
<dbReference type="Pfam" id="PF05199">
    <property type="entry name" value="GMC_oxred_C"/>
    <property type="match status" value="1"/>
</dbReference>
<evidence type="ECO:0000256" key="2">
    <source>
        <dbReference type="ARBA" id="ARBA00010790"/>
    </source>
</evidence>
<accession>A0A316VKE2</accession>
<evidence type="ECO:0000259" key="10">
    <source>
        <dbReference type="PROSITE" id="PS00624"/>
    </source>
</evidence>